<sequence>MKPTRASGRASTQGPKSSTRGRKKGQKIISQDAGPSSETAQESQRKRSKSQQTRKRRVEHATARKFKGQEKWKPLPKTSINALESILDLSILSILTMRRKDKEECQRHLNQLKGRFLVSCAQLKVPPRKQGSMLQVSRLHQAESKKRAMGRTTLQTLENEVSAVVGALEQMEGRMEGLEQKNRTMRARLENEEERAQELLGQGVLILPALPPHTTRECTLQEQMLRMVKYPDAAARAVGALLSSARVREVRAFVDLAQQQVDQLLLNPSPAVAPQDSDVSNM</sequence>
<feature type="compositionally biased region" description="Polar residues" evidence="9">
    <location>
        <begin position="9"/>
        <end position="18"/>
    </location>
</feature>
<feature type="compositionally biased region" description="Basic and acidic residues" evidence="9">
    <location>
        <begin position="59"/>
        <end position="73"/>
    </location>
</feature>
<comment type="caution">
    <text evidence="10">The sequence shown here is derived from an EMBL/GenBank/DDBJ whole genome shotgun (WGS) entry which is preliminary data.</text>
</comment>
<evidence type="ECO:0000256" key="3">
    <source>
        <dbReference type="ARBA" id="ARBA00008191"/>
    </source>
</evidence>
<evidence type="ECO:0000256" key="2">
    <source>
        <dbReference type="ARBA" id="ARBA00004584"/>
    </source>
</evidence>
<evidence type="ECO:0000313" key="10">
    <source>
        <dbReference type="EMBL" id="KAJ8410460.1"/>
    </source>
</evidence>
<evidence type="ECO:0000256" key="4">
    <source>
        <dbReference type="ARBA" id="ARBA00016397"/>
    </source>
</evidence>
<dbReference type="Pfam" id="PF13094">
    <property type="entry name" value="CENP-Q"/>
    <property type="match status" value="1"/>
</dbReference>
<dbReference type="GO" id="GO:0005634">
    <property type="term" value="C:nucleus"/>
    <property type="evidence" value="ECO:0007669"/>
    <property type="project" value="UniProtKB-SubCell"/>
</dbReference>
<comment type="similarity">
    <text evidence="3">Belongs to the CENP-Q/OKP1 family.</text>
</comment>
<proteinExistence type="inferred from homology"/>
<comment type="subcellular location">
    <subcellularLocation>
        <location evidence="2">Chromosome</location>
        <location evidence="2">Centromere</location>
    </subcellularLocation>
    <subcellularLocation>
        <location evidence="1">Nucleus</location>
    </subcellularLocation>
</comment>
<organism evidence="10 11">
    <name type="scientific">Aldrovandia affinis</name>
    <dbReference type="NCBI Taxonomy" id="143900"/>
    <lineage>
        <taxon>Eukaryota</taxon>
        <taxon>Metazoa</taxon>
        <taxon>Chordata</taxon>
        <taxon>Craniata</taxon>
        <taxon>Vertebrata</taxon>
        <taxon>Euteleostomi</taxon>
        <taxon>Actinopterygii</taxon>
        <taxon>Neopterygii</taxon>
        <taxon>Teleostei</taxon>
        <taxon>Notacanthiformes</taxon>
        <taxon>Halosauridae</taxon>
        <taxon>Aldrovandia</taxon>
    </lineage>
</organism>
<accession>A0AAD7WVF2</accession>
<reference evidence="10" key="1">
    <citation type="journal article" date="2023" name="Science">
        <title>Genome structures resolve the early diversification of teleost fishes.</title>
        <authorList>
            <person name="Parey E."/>
            <person name="Louis A."/>
            <person name="Montfort J."/>
            <person name="Bouchez O."/>
            <person name="Roques C."/>
            <person name="Iampietro C."/>
            <person name="Lluch J."/>
            <person name="Castinel A."/>
            <person name="Donnadieu C."/>
            <person name="Desvignes T."/>
            <person name="Floi Bucao C."/>
            <person name="Jouanno E."/>
            <person name="Wen M."/>
            <person name="Mejri S."/>
            <person name="Dirks R."/>
            <person name="Jansen H."/>
            <person name="Henkel C."/>
            <person name="Chen W.J."/>
            <person name="Zahm M."/>
            <person name="Cabau C."/>
            <person name="Klopp C."/>
            <person name="Thompson A.W."/>
            <person name="Robinson-Rechavi M."/>
            <person name="Braasch I."/>
            <person name="Lecointre G."/>
            <person name="Bobe J."/>
            <person name="Postlethwait J.H."/>
            <person name="Berthelot C."/>
            <person name="Roest Crollius H."/>
            <person name="Guiguen Y."/>
        </authorList>
    </citation>
    <scope>NUCLEOTIDE SEQUENCE</scope>
    <source>
        <strain evidence="10">NC1722</strain>
    </source>
</reference>
<keyword evidence="11" id="KW-1185">Reference proteome</keyword>
<dbReference type="PANTHER" id="PTHR31345">
    <property type="entry name" value="CENTROMERE PROTEIN Q"/>
    <property type="match status" value="1"/>
</dbReference>
<gene>
    <name evidence="10" type="ORF">AAFF_G00193640</name>
</gene>
<dbReference type="InterPro" id="IPR025212">
    <property type="entry name" value="CAD_CENP-Q"/>
</dbReference>
<keyword evidence="5" id="KW-0158">Chromosome</keyword>
<dbReference type="AlphaFoldDB" id="A0AAD7WVF2"/>
<dbReference type="EMBL" id="JAINUG010000026">
    <property type="protein sequence ID" value="KAJ8410460.1"/>
    <property type="molecule type" value="Genomic_DNA"/>
</dbReference>
<evidence type="ECO:0000256" key="5">
    <source>
        <dbReference type="ARBA" id="ARBA00022454"/>
    </source>
</evidence>
<feature type="compositionally biased region" description="Polar residues" evidence="9">
    <location>
        <begin position="33"/>
        <end position="42"/>
    </location>
</feature>
<name>A0AAD7WVF2_9TELE</name>
<evidence type="ECO:0000256" key="6">
    <source>
        <dbReference type="ARBA" id="ARBA00023242"/>
    </source>
</evidence>
<evidence type="ECO:0000256" key="8">
    <source>
        <dbReference type="SAM" id="Coils"/>
    </source>
</evidence>
<evidence type="ECO:0000256" key="9">
    <source>
        <dbReference type="SAM" id="MobiDB-lite"/>
    </source>
</evidence>
<protein>
    <recommendedName>
        <fullName evidence="4">Centromere protein Q</fullName>
    </recommendedName>
</protein>
<feature type="compositionally biased region" description="Basic residues" evidence="9">
    <location>
        <begin position="46"/>
        <end position="58"/>
    </location>
</feature>
<dbReference type="PANTHER" id="PTHR31345:SF3">
    <property type="entry name" value="CENTROMERE PROTEIN Q"/>
    <property type="match status" value="1"/>
</dbReference>
<dbReference type="GO" id="GO:0000775">
    <property type="term" value="C:chromosome, centromeric region"/>
    <property type="evidence" value="ECO:0007669"/>
    <property type="project" value="UniProtKB-SubCell"/>
</dbReference>
<keyword evidence="8" id="KW-0175">Coiled coil</keyword>
<dbReference type="Proteomes" id="UP001221898">
    <property type="component" value="Unassembled WGS sequence"/>
</dbReference>
<evidence type="ECO:0000313" key="11">
    <source>
        <dbReference type="Proteomes" id="UP001221898"/>
    </source>
</evidence>
<feature type="coiled-coil region" evidence="8">
    <location>
        <begin position="154"/>
        <end position="202"/>
    </location>
</feature>
<keyword evidence="7" id="KW-0137">Centromere</keyword>
<keyword evidence="6" id="KW-0539">Nucleus</keyword>
<evidence type="ECO:0000256" key="1">
    <source>
        <dbReference type="ARBA" id="ARBA00004123"/>
    </source>
</evidence>
<evidence type="ECO:0000256" key="7">
    <source>
        <dbReference type="ARBA" id="ARBA00023328"/>
    </source>
</evidence>
<feature type="region of interest" description="Disordered" evidence="9">
    <location>
        <begin position="1"/>
        <end position="73"/>
    </location>
</feature>